<dbReference type="Ensembl" id="ENSDLAT00005025866.2">
    <property type="protein sequence ID" value="ENSDLAP00005024191.2"/>
    <property type="gene ID" value="ENSDLAG00005011047.2"/>
</dbReference>
<dbReference type="Proteomes" id="UP000694389">
    <property type="component" value="Unassembled WGS sequence"/>
</dbReference>
<sequence>MPGSNTGHLPQTLVSLPGKLLCVPAASVTLGDSDDINHLILVEDSRNRHSLLQTLLCPVHLVRDASPIQLHLHDVGLFLFNGQQSHLEMEKVNKNPDFFIKSASALVTEMFCKDGFEGTQATDGLNVSHNPHHNDRRSVNNGNCLYLLSHTEASAVHLPQSVGHASLVSQEGGEVDRLAWVIFGPCAHLAPMLLATLVGQEPHVSMAGCMEFAMRLEKDTQSHYLFT</sequence>
<keyword evidence="2" id="KW-1185">Reference proteome</keyword>
<reference evidence="1" key="1">
    <citation type="submission" date="2025-08" db="UniProtKB">
        <authorList>
            <consortium name="Ensembl"/>
        </authorList>
    </citation>
    <scope>IDENTIFICATION</scope>
</reference>
<dbReference type="AlphaFoldDB" id="A0A8C4GPN4"/>
<accession>A0A8C4GPN4</accession>
<organism evidence="1 2">
    <name type="scientific">Dicentrarchus labrax</name>
    <name type="common">European seabass</name>
    <name type="synonym">Morone labrax</name>
    <dbReference type="NCBI Taxonomy" id="13489"/>
    <lineage>
        <taxon>Eukaryota</taxon>
        <taxon>Metazoa</taxon>
        <taxon>Chordata</taxon>
        <taxon>Craniata</taxon>
        <taxon>Vertebrata</taxon>
        <taxon>Euteleostomi</taxon>
        <taxon>Actinopterygii</taxon>
        <taxon>Neopterygii</taxon>
        <taxon>Teleostei</taxon>
        <taxon>Neoteleostei</taxon>
        <taxon>Acanthomorphata</taxon>
        <taxon>Eupercaria</taxon>
        <taxon>Moronidae</taxon>
        <taxon>Dicentrarchus</taxon>
    </lineage>
</organism>
<proteinExistence type="predicted"/>
<name>A0A8C4GPN4_DICLA</name>
<evidence type="ECO:0000313" key="1">
    <source>
        <dbReference type="Ensembl" id="ENSDLAP00005024191.2"/>
    </source>
</evidence>
<dbReference type="GeneTree" id="ENSGT00940000175720"/>
<reference evidence="1" key="2">
    <citation type="submission" date="2025-09" db="UniProtKB">
        <authorList>
            <consortium name="Ensembl"/>
        </authorList>
    </citation>
    <scope>IDENTIFICATION</scope>
</reference>
<evidence type="ECO:0000313" key="2">
    <source>
        <dbReference type="Proteomes" id="UP000694389"/>
    </source>
</evidence>
<protein>
    <submittedName>
        <fullName evidence="1">Uncharacterized protein</fullName>
    </submittedName>
</protein>